<dbReference type="Proteomes" id="UP000054166">
    <property type="component" value="Unassembled WGS sequence"/>
</dbReference>
<proteinExistence type="predicted"/>
<sequence length="59" mass="6654">MCVERLSLLHLSPSTNSQSSWHATQGVKTVGTTHLRMPTRKPSKTERFMGRSDTNLNQI</sequence>
<protein>
    <submittedName>
        <fullName evidence="2">Uncharacterized protein</fullName>
    </submittedName>
</protein>
<dbReference type="AlphaFoldDB" id="A0A0C3FTB2"/>
<name>A0A0C3FTB2_PILCF</name>
<accession>A0A0C3FTB2</accession>
<dbReference type="EMBL" id="KN832979">
    <property type="protein sequence ID" value="KIM87470.1"/>
    <property type="molecule type" value="Genomic_DNA"/>
</dbReference>
<dbReference type="HOGENOM" id="CLU_2961623_0_0_1"/>
<evidence type="ECO:0000313" key="2">
    <source>
        <dbReference type="EMBL" id="KIM87470.1"/>
    </source>
</evidence>
<feature type="region of interest" description="Disordered" evidence="1">
    <location>
        <begin position="31"/>
        <end position="59"/>
    </location>
</feature>
<reference evidence="2 3" key="1">
    <citation type="submission" date="2014-04" db="EMBL/GenBank/DDBJ databases">
        <authorList>
            <consortium name="DOE Joint Genome Institute"/>
            <person name="Kuo A."/>
            <person name="Tarkka M."/>
            <person name="Buscot F."/>
            <person name="Kohler A."/>
            <person name="Nagy L.G."/>
            <person name="Floudas D."/>
            <person name="Copeland A."/>
            <person name="Barry K.W."/>
            <person name="Cichocki N."/>
            <person name="Veneault-Fourrey C."/>
            <person name="LaButti K."/>
            <person name="Lindquist E.A."/>
            <person name="Lipzen A."/>
            <person name="Lundell T."/>
            <person name="Morin E."/>
            <person name="Murat C."/>
            <person name="Sun H."/>
            <person name="Tunlid A."/>
            <person name="Henrissat B."/>
            <person name="Grigoriev I.V."/>
            <person name="Hibbett D.S."/>
            <person name="Martin F."/>
            <person name="Nordberg H.P."/>
            <person name="Cantor M.N."/>
            <person name="Hua S.X."/>
        </authorList>
    </citation>
    <scope>NUCLEOTIDE SEQUENCE [LARGE SCALE GENOMIC DNA]</scope>
    <source>
        <strain evidence="2 3">F 1598</strain>
    </source>
</reference>
<evidence type="ECO:0000256" key="1">
    <source>
        <dbReference type="SAM" id="MobiDB-lite"/>
    </source>
</evidence>
<gene>
    <name evidence="2" type="ORF">PILCRDRAFT_814992</name>
</gene>
<evidence type="ECO:0000313" key="3">
    <source>
        <dbReference type="Proteomes" id="UP000054166"/>
    </source>
</evidence>
<reference evidence="3" key="2">
    <citation type="submission" date="2015-01" db="EMBL/GenBank/DDBJ databases">
        <title>Evolutionary Origins and Diversification of the Mycorrhizal Mutualists.</title>
        <authorList>
            <consortium name="DOE Joint Genome Institute"/>
            <consortium name="Mycorrhizal Genomics Consortium"/>
            <person name="Kohler A."/>
            <person name="Kuo A."/>
            <person name="Nagy L.G."/>
            <person name="Floudas D."/>
            <person name="Copeland A."/>
            <person name="Barry K.W."/>
            <person name="Cichocki N."/>
            <person name="Veneault-Fourrey C."/>
            <person name="LaButti K."/>
            <person name="Lindquist E.A."/>
            <person name="Lipzen A."/>
            <person name="Lundell T."/>
            <person name="Morin E."/>
            <person name="Murat C."/>
            <person name="Riley R."/>
            <person name="Ohm R."/>
            <person name="Sun H."/>
            <person name="Tunlid A."/>
            <person name="Henrissat B."/>
            <person name="Grigoriev I.V."/>
            <person name="Hibbett D.S."/>
            <person name="Martin F."/>
        </authorList>
    </citation>
    <scope>NUCLEOTIDE SEQUENCE [LARGE SCALE GENOMIC DNA]</scope>
    <source>
        <strain evidence="3">F 1598</strain>
    </source>
</reference>
<keyword evidence="3" id="KW-1185">Reference proteome</keyword>
<dbReference type="InParanoid" id="A0A0C3FTB2"/>
<organism evidence="2 3">
    <name type="scientific">Piloderma croceum (strain F 1598)</name>
    <dbReference type="NCBI Taxonomy" id="765440"/>
    <lineage>
        <taxon>Eukaryota</taxon>
        <taxon>Fungi</taxon>
        <taxon>Dikarya</taxon>
        <taxon>Basidiomycota</taxon>
        <taxon>Agaricomycotina</taxon>
        <taxon>Agaricomycetes</taxon>
        <taxon>Agaricomycetidae</taxon>
        <taxon>Atheliales</taxon>
        <taxon>Atheliaceae</taxon>
        <taxon>Piloderma</taxon>
    </lineage>
</organism>